<gene>
    <name evidence="3" type="ORF">DL1_04600</name>
</gene>
<comment type="caution">
    <text evidence="3">The sequence shown here is derived from an EMBL/GenBank/DDBJ whole genome shotgun (WGS) entry which is preliminary data.</text>
</comment>
<evidence type="ECO:0000256" key="1">
    <source>
        <dbReference type="SAM" id="SignalP"/>
    </source>
</evidence>
<proteinExistence type="predicted"/>
<evidence type="ECO:0000313" key="4">
    <source>
        <dbReference type="Proteomes" id="UP000027725"/>
    </source>
</evidence>
<dbReference type="InterPro" id="IPR036249">
    <property type="entry name" value="Thioredoxin-like_sf"/>
</dbReference>
<dbReference type="InterPro" id="IPR041205">
    <property type="entry name" value="ScsC_N"/>
</dbReference>
<reference evidence="3 4" key="1">
    <citation type="submission" date="2014-03" db="EMBL/GenBank/DDBJ databases">
        <title>The draft genome sequence of Thioclava dalianensis DLFJ1-1.</title>
        <authorList>
            <person name="Lai Q."/>
            <person name="Shao Z."/>
        </authorList>
    </citation>
    <scope>NUCLEOTIDE SEQUENCE [LARGE SCALE GENOMIC DNA]</scope>
    <source>
        <strain evidence="3 4">DLFJ1-1</strain>
    </source>
</reference>
<dbReference type="Pfam" id="PF01323">
    <property type="entry name" value="DSBA"/>
    <property type="match status" value="1"/>
</dbReference>
<dbReference type="RefSeq" id="WP_038066798.1">
    <property type="nucleotide sequence ID" value="NZ_FOVB01000007.1"/>
</dbReference>
<organism evidence="3 4">
    <name type="scientific">Thioclava dalianensis</name>
    <dbReference type="NCBI Taxonomy" id="1185766"/>
    <lineage>
        <taxon>Bacteria</taxon>
        <taxon>Pseudomonadati</taxon>
        <taxon>Pseudomonadota</taxon>
        <taxon>Alphaproteobacteria</taxon>
        <taxon>Rhodobacterales</taxon>
        <taxon>Paracoccaceae</taxon>
        <taxon>Thioclava</taxon>
    </lineage>
</organism>
<accession>A0A074TGS9</accession>
<dbReference type="Pfam" id="PF18312">
    <property type="entry name" value="ScsC_N"/>
    <property type="match status" value="1"/>
</dbReference>
<dbReference type="PANTHER" id="PTHR35272:SF3">
    <property type="entry name" value="THIOL:DISULFIDE INTERCHANGE PROTEIN DSBC"/>
    <property type="match status" value="1"/>
</dbReference>
<evidence type="ECO:0000259" key="2">
    <source>
        <dbReference type="PROSITE" id="PS51352"/>
    </source>
</evidence>
<dbReference type="PROSITE" id="PS51352">
    <property type="entry name" value="THIOREDOXIN_2"/>
    <property type="match status" value="1"/>
</dbReference>
<dbReference type="Gene3D" id="3.40.30.10">
    <property type="entry name" value="Glutaredoxin"/>
    <property type="match status" value="1"/>
</dbReference>
<dbReference type="AlphaFoldDB" id="A0A074TGS9"/>
<feature type="chain" id="PRO_5001699778" evidence="1">
    <location>
        <begin position="21"/>
        <end position="251"/>
    </location>
</feature>
<dbReference type="CDD" id="cd03023">
    <property type="entry name" value="DsbA_Com1_like"/>
    <property type="match status" value="1"/>
</dbReference>
<dbReference type="PANTHER" id="PTHR35272">
    <property type="entry name" value="THIOL:DISULFIDE INTERCHANGE PROTEIN DSBC-RELATED"/>
    <property type="match status" value="1"/>
</dbReference>
<dbReference type="InterPro" id="IPR001853">
    <property type="entry name" value="DSBA-like_thioredoxin_dom"/>
</dbReference>
<keyword evidence="4" id="KW-1185">Reference proteome</keyword>
<feature type="signal peptide" evidence="1">
    <location>
        <begin position="1"/>
        <end position="20"/>
    </location>
</feature>
<dbReference type="OrthoDB" id="9780147at2"/>
<dbReference type="eggNOG" id="COG1651">
    <property type="taxonomic scope" value="Bacteria"/>
</dbReference>
<dbReference type="SUPFAM" id="SSF52833">
    <property type="entry name" value="Thioredoxin-like"/>
    <property type="match status" value="1"/>
</dbReference>
<name>A0A074TGS9_9RHOB</name>
<dbReference type="InterPro" id="IPR013766">
    <property type="entry name" value="Thioredoxin_domain"/>
</dbReference>
<protein>
    <submittedName>
        <fullName evidence="3">DSBA oxidoreductase</fullName>
    </submittedName>
</protein>
<keyword evidence="1" id="KW-0732">Signal</keyword>
<dbReference type="InterPro" id="IPR051470">
    <property type="entry name" value="Thiol:disulfide_interchange"/>
</dbReference>
<dbReference type="EMBL" id="JHEH01000015">
    <property type="protein sequence ID" value="KEP69335.1"/>
    <property type="molecule type" value="Genomic_DNA"/>
</dbReference>
<dbReference type="GO" id="GO:0016491">
    <property type="term" value="F:oxidoreductase activity"/>
    <property type="evidence" value="ECO:0007669"/>
    <property type="project" value="InterPro"/>
</dbReference>
<evidence type="ECO:0000313" key="3">
    <source>
        <dbReference type="EMBL" id="KEP69335.1"/>
    </source>
</evidence>
<feature type="domain" description="Thioredoxin" evidence="2">
    <location>
        <begin position="14"/>
        <end position="249"/>
    </location>
</feature>
<sequence>MLRTLLAATALAAIASAAPAQDFDFSNMSDTQKSQFGEAVRSYLMENPQVLVDAINALETQQQAQQAQNDTQLVQANAKDLFEDGASWVGGNPDGDVTIVEFMDYKCGYCKKALPEVNNLLERDGNIRFIVKEFPILGPQSELGARFAVAVKQIDGDDAYAKVHDALMKFRGDITEASLTKLAQDQGLDPKPLLARMNADEVTTVLRDNYALAQRLQLSGTPGFVIGDQMLRGYAPEEAMAEMVAEVRETN</sequence>
<dbReference type="Proteomes" id="UP000027725">
    <property type="component" value="Unassembled WGS sequence"/>
</dbReference>
<dbReference type="STRING" id="1185766.SAMN05216224_10759"/>